<dbReference type="InterPro" id="IPR011990">
    <property type="entry name" value="TPR-like_helical_dom_sf"/>
</dbReference>
<dbReference type="InterPro" id="IPR016032">
    <property type="entry name" value="Sig_transdc_resp-reg_C-effctor"/>
</dbReference>
<dbReference type="SUPFAM" id="SSF48452">
    <property type="entry name" value="TPR-like"/>
    <property type="match status" value="1"/>
</dbReference>
<dbReference type="Proteomes" id="UP001277761">
    <property type="component" value="Unassembled WGS sequence"/>
</dbReference>
<dbReference type="CDD" id="cd06170">
    <property type="entry name" value="LuxR_C_like"/>
    <property type="match status" value="1"/>
</dbReference>
<dbReference type="PANTHER" id="PTHR16305">
    <property type="entry name" value="TESTICULAR SOLUBLE ADENYLYL CYCLASE"/>
    <property type="match status" value="1"/>
</dbReference>
<dbReference type="SMART" id="SM00421">
    <property type="entry name" value="HTH_LUXR"/>
    <property type="match status" value="1"/>
</dbReference>
<evidence type="ECO:0000313" key="4">
    <source>
        <dbReference type="EMBL" id="MDX8150973.1"/>
    </source>
</evidence>
<keyword evidence="5" id="KW-1185">Reference proteome</keyword>
<comment type="caution">
    <text evidence="4">The sequence shown here is derived from an EMBL/GenBank/DDBJ whole genome shotgun (WGS) entry which is preliminary data.</text>
</comment>
<accession>A0ABU4VGP0</accession>
<dbReference type="InterPro" id="IPR000792">
    <property type="entry name" value="Tscrpt_reg_LuxR_C"/>
</dbReference>
<name>A0ABU4VGP0_9ACTN</name>
<dbReference type="Gene3D" id="1.10.10.10">
    <property type="entry name" value="Winged helix-like DNA-binding domain superfamily/Winged helix DNA-binding domain"/>
    <property type="match status" value="1"/>
</dbReference>
<dbReference type="SUPFAM" id="SSF46894">
    <property type="entry name" value="C-terminal effector domain of the bipartite response regulators"/>
    <property type="match status" value="1"/>
</dbReference>
<dbReference type="PRINTS" id="PR00038">
    <property type="entry name" value="HTHLUXR"/>
</dbReference>
<dbReference type="Pfam" id="PF00196">
    <property type="entry name" value="GerE"/>
    <property type="match status" value="1"/>
</dbReference>
<gene>
    <name evidence="4" type="ORF">SK069_05155</name>
</gene>
<feature type="domain" description="HTH luxR-type" evidence="3">
    <location>
        <begin position="818"/>
        <end position="883"/>
    </location>
</feature>
<dbReference type="PANTHER" id="PTHR16305:SF35">
    <property type="entry name" value="TRANSCRIPTIONAL ACTIVATOR DOMAIN"/>
    <property type="match status" value="1"/>
</dbReference>
<dbReference type="PROSITE" id="PS50043">
    <property type="entry name" value="HTH_LUXR_2"/>
    <property type="match status" value="1"/>
</dbReference>
<dbReference type="Gene3D" id="1.25.40.10">
    <property type="entry name" value="Tetratricopeptide repeat domain"/>
    <property type="match status" value="2"/>
</dbReference>
<keyword evidence="1" id="KW-0547">Nucleotide-binding</keyword>
<dbReference type="InterPro" id="IPR027417">
    <property type="entry name" value="P-loop_NTPase"/>
</dbReference>
<dbReference type="SUPFAM" id="SSF52540">
    <property type="entry name" value="P-loop containing nucleoside triphosphate hydrolases"/>
    <property type="match status" value="1"/>
</dbReference>
<evidence type="ECO:0000256" key="1">
    <source>
        <dbReference type="ARBA" id="ARBA00022741"/>
    </source>
</evidence>
<dbReference type="RefSeq" id="WP_319953126.1">
    <property type="nucleotide sequence ID" value="NZ_JAXAVX010000002.1"/>
</dbReference>
<keyword evidence="2" id="KW-0067">ATP-binding</keyword>
<dbReference type="InterPro" id="IPR036388">
    <property type="entry name" value="WH-like_DNA-bd_sf"/>
</dbReference>
<proteinExistence type="predicted"/>
<dbReference type="EMBL" id="JAXAVX010000002">
    <property type="protein sequence ID" value="MDX8150973.1"/>
    <property type="molecule type" value="Genomic_DNA"/>
</dbReference>
<sequence>MSAGDPPRRALVGRGAELRRLRALLGGLREGRGGAQRVLGAPGVGKTALLDALATEATGLTVLRATGVEHEAELPHAALDELLHPLGTDAAALDASDPVALLRVLGTTLAAAAPVLVLVDDLQWLDDGSRLAVGYLARRAPRLGIGVVAVWSQRGEEPDPWPGVADWELAELARRDAVGLARAGGVVPLVAEALVDALGGNPLALVEAPASLTAAQRAGRALLPEPLPVGERLRRAYGARLAQLAPATRDALLRAACGAAAGETAPALEEAQDAGLVRLGDGVAFSHPFVRSAVYHAATPAQRRAAHRAIADHVPEPERSWQLALAAPGPDEVLAGQLERLAGQALAGGAPGSAGRILERAARLSPAPADGERRLLGAAVHLTVAGRPARARALLEELLPRVRDPRARADVQLLRGVAMAQAGAPREALTLMEAEAARIEPEDPARASALLVQACVALLDQGPVDRLGALAERARDLAPAGAAVIPTAVLAEMQVVLGRTDEARRLLALVEPAVRDWDPTLPGHEIVTLVGLARLWLGDHDDAEALLVPLVDANRAIGAVSTLALPLTILASLHIRRGAFAAAAATAEEALDIAEAGLGGFTLVLAAAAVAMVAAHRGDEATCRAAAARAIEVGGPLDSVSAVACAWQALGMLELSRGDVVAAEPALRRALALSRAHGGRNPALLFTQPDLLEALLRQGRTVEPAELLAELAEGAERTGGPWARAVTARYRALLEPDADVDALLAGALAAHAAQPMPFEEARTRLVVGERLRRERRRVDAREQLEAARAAFEAMGCALWERRAATELAATTATTAIEPGDGAEPMTARERDVCALVAAGRTNREVAAELFLSPRTVEHHLRLAYRKLGVRSRTELALRWSDERSGELPVG</sequence>
<evidence type="ECO:0000313" key="5">
    <source>
        <dbReference type="Proteomes" id="UP001277761"/>
    </source>
</evidence>
<protein>
    <submittedName>
        <fullName evidence="4">LuxR C-terminal-related transcriptional regulator</fullName>
    </submittedName>
</protein>
<reference evidence="4 5" key="1">
    <citation type="submission" date="2023-11" db="EMBL/GenBank/DDBJ databases">
        <authorList>
            <person name="Xu M."/>
            <person name="Jiang T."/>
        </authorList>
    </citation>
    <scope>NUCLEOTIDE SEQUENCE [LARGE SCALE GENOMIC DNA]</scope>
    <source>
        <strain evidence="4 5">SD</strain>
    </source>
</reference>
<evidence type="ECO:0000256" key="2">
    <source>
        <dbReference type="ARBA" id="ARBA00022840"/>
    </source>
</evidence>
<organism evidence="4 5">
    <name type="scientific">Patulibacter brassicae</name>
    <dbReference type="NCBI Taxonomy" id="1705717"/>
    <lineage>
        <taxon>Bacteria</taxon>
        <taxon>Bacillati</taxon>
        <taxon>Actinomycetota</taxon>
        <taxon>Thermoleophilia</taxon>
        <taxon>Solirubrobacterales</taxon>
        <taxon>Patulibacteraceae</taxon>
        <taxon>Patulibacter</taxon>
    </lineage>
</organism>
<dbReference type="Pfam" id="PF13191">
    <property type="entry name" value="AAA_16"/>
    <property type="match status" value="1"/>
</dbReference>
<evidence type="ECO:0000259" key="3">
    <source>
        <dbReference type="PROSITE" id="PS50043"/>
    </source>
</evidence>
<dbReference type="InterPro" id="IPR041664">
    <property type="entry name" value="AAA_16"/>
</dbReference>